<dbReference type="InterPro" id="IPR016130">
    <property type="entry name" value="Tyr_Pase_AS"/>
</dbReference>
<dbReference type="OrthoDB" id="1188001at2"/>
<organism evidence="2 3">
    <name type="scientific">Prauserella marina</name>
    <dbReference type="NCBI Taxonomy" id="530584"/>
    <lineage>
        <taxon>Bacteria</taxon>
        <taxon>Bacillati</taxon>
        <taxon>Actinomycetota</taxon>
        <taxon>Actinomycetes</taxon>
        <taxon>Pseudonocardiales</taxon>
        <taxon>Pseudonocardiaceae</taxon>
        <taxon>Prauserella</taxon>
    </lineage>
</organism>
<dbReference type="EMBL" id="FMZE01000004">
    <property type="protein sequence ID" value="SDC86394.1"/>
    <property type="molecule type" value="Genomic_DNA"/>
</dbReference>
<dbReference type="GO" id="GO:0004721">
    <property type="term" value="F:phosphoprotein phosphatase activity"/>
    <property type="evidence" value="ECO:0007669"/>
    <property type="project" value="InterPro"/>
</dbReference>
<dbReference type="RefSeq" id="WP_091803040.1">
    <property type="nucleotide sequence ID" value="NZ_CP016353.1"/>
</dbReference>
<dbReference type="SUPFAM" id="SSF52799">
    <property type="entry name" value="(Phosphotyrosine protein) phosphatases II"/>
    <property type="match status" value="1"/>
</dbReference>
<dbReference type="PROSITE" id="PS50056">
    <property type="entry name" value="TYR_PHOSPHATASE_2"/>
    <property type="match status" value="1"/>
</dbReference>
<dbReference type="Gene3D" id="3.90.190.10">
    <property type="entry name" value="Protein tyrosine phosphatase superfamily"/>
    <property type="match status" value="1"/>
</dbReference>
<proteinExistence type="inferred from homology"/>
<dbReference type="PANTHER" id="PTHR31126">
    <property type="entry name" value="TYROSINE-PROTEIN PHOSPHATASE"/>
    <property type="match status" value="1"/>
</dbReference>
<name>A0A222VXA3_9PSEU</name>
<accession>A0A222VXA3</accession>
<dbReference type="InterPro" id="IPR000387">
    <property type="entry name" value="Tyr_Pase_dom"/>
</dbReference>
<reference evidence="2 3" key="1">
    <citation type="submission" date="2016-10" db="EMBL/GenBank/DDBJ databases">
        <authorList>
            <person name="de Groot N.N."/>
        </authorList>
    </citation>
    <scope>NUCLEOTIDE SEQUENCE [LARGE SCALE GENOMIC DNA]</scope>
    <source>
        <strain evidence="2 3">CGMCC 4.5506</strain>
    </source>
</reference>
<protein>
    <submittedName>
        <fullName evidence="2">Tyrosine phosphatase family protein</fullName>
    </submittedName>
</protein>
<dbReference type="Pfam" id="PF13350">
    <property type="entry name" value="Y_phosphatase3"/>
    <property type="match status" value="1"/>
</dbReference>
<comment type="similarity">
    <text evidence="1">Belongs to the protein-tyrosine phosphatase family.</text>
</comment>
<evidence type="ECO:0000313" key="2">
    <source>
        <dbReference type="EMBL" id="SDC86394.1"/>
    </source>
</evidence>
<dbReference type="InterPro" id="IPR029021">
    <property type="entry name" value="Prot-tyrosine_phosphatase-like"/>
</dbReference>
<dbReference type="KEGG" id="pmad:BAY61_28735"/>
<dbReference type="STRING" id="530584.SAMN05421630_104190"/>
<dbReference type="InterPro" id="IPR026893">
    <property type="entry name" value="Tyr/Ser_Pase_IphP-type"/>
</dbReference>
<evidence type="ECO:0000256" key="1">
    <source>
        <dbReference type="ARBA" id="ARBA00009580"/>
    </source>
</evidence>
<dbReference type="Proteomes" id="UP000199494">
    <property type="component" value="Unassembled WGS sequence"/>
</dbReference>
<sequence length="240" mass="25954">MATDRHLTWEGCFNVRDLGGLPTASGKLTLRGSIVRGDAPDHLTARGWKSLWTYGIRTIIDLRGEEERDSASADRPSELTTIRIPLDDHDDTEFWVRWSNGLDCTPLYYKAFIDRFPSTVVGVLGTIADTTSGSVLVHCAGGRDRTGLVALLLLAIAGASPETIAADYALSAQRLAPLWRRLGFGDQNSKIAALLTTEGSSVEQSVHNALSDLDVESFLLGNGLSETRLCSLKARLLGAN</sequence>
<evidence type="ECO:0000313" key="3">
    <source>
        <dbReference type="Proteomes" id="UP000199494"/>
    </source>
</evidence>
<dbReference type="PROSITE" id="PS00383">
    <property type="entry name" value="TYR_PHOSPHATASE_1"/>
    <property type="match status" value="1"/>
</dbReference>
<gene>
    <name evidence="2" type="ORF">SAMN05421630_104190</name>
</gene>
<dbReference type="AlphaFoldDB" id="A0A222VXA3"/>
<keyword evidence="3" id="KW-1185">Reference proteome</keyword>
<dbReference type="PANTHER" id="PTHR31126:SF1">
    <property type="entry name" value="TYROSINE SPECIFIC PROTEIN PHOSPHATASES DOMAIN-CONTAINING PROTEIN"/>
    <property type="match status" value="1"/>
</dbReference>